<name>A0A8J3V273_9ACTN</name>
<dbReference type="EMBL" id="BOOR01000007">
    <property type="protein sequence ID" value="GII52679.1"/>
    <property type="molecule type" value="Genomic_DNA"/>
</dbReference>
<keyword evidence="4" id="KW-1185">Reference proteome</keyword>
<sequence length="211" mass="21868">MAKRKTAATGEKPDRLGVIVGAIATVIAAILTGVFTLLAKDDDGGAKSQPSSGAPKEIVQWEGSYTIESGTPFTLGTGAGQPPTDQSNAYSAGSSSTGDFALETKGAGVLVAAKSYGSDQMNLKATGGGRLTRWVFEGKPGRDDCAGLLDRDLRTVVEGASKDDVLCGVTLLKNIVRIEVVDESQDSLKARVTVWEPRVPVTNSPTSSPTP</sequence>
<protein>
    <submittedName>
        <fullName evidence="3">Uncharacterized protein</fullName>
    </submittedName>
</protein>
<keyword evidence="2" id="KW-1133">Transmembrane helix</keyword>
<keyword evidence="2" id="KW-0812">Transmembrane</keyword>
<feature type="transmembrane region" description="Helical" evidence="2">
    <location>
        <begin position="16"/>
        <end position="39"/>
    </location>
</feature>
<reference evidence="3" key="1">
    <citation type="submission" date="2021-01" db="EMBL/GenBank/DDBJ databases">
        <title>Whole genome shotgun sequence of Planotetraspora thailandica NBRC 104271.</title>
        <authorList>
            <person name="Komaki H."/>
            <person name="Tamura T."/>
        </authorList>
    </citation>
    <scope>NUCLEOTIDE SEQUENCE</scope>
    <source>
        <strain evidence="3">NBRC 104271</strain>
    </source>
</reference>
<evidence type="ECO:0000313" key="3">
    <source>
        <dbReference type="EMBL" id="GII52679.1"/>
    </source>
</evidence>
<accession>A0A8J3V273</accession>
<dbReference type="RefSeq" id="WP_203942979.1">
    <property type="nucleotide sequence ID" value="NZ_BOOR01000007.1"/>
</dbReference>
<proteinExistence type="predicted"/>
<dbReference type="Proteomes" id="UP000605992">
    <property type="component" value="Unassembled WGS sequence"/>
</dbReference>
<feature type="compositionally biased region" description="Polar residues" evidence="1">
    <location>
        <begin position="83"/>
        <end position="95"/>
    </location>
</feature>
<evidence type="ECO:0000256" key="2">
    <source>
        <dbReference type="SAM" id="Phobius"/>
    </source>
</evidence>
<feature type="region of interest" description="Disordered" evidence="1">
    <location>
        <begin position="72"/>
        <end position="95"/>
    </location>
</feature>
<evidence type="ECO:0000256" key="1">
    <source>
        <dbReference type="SAM" id="MobiDB-lite"/>
    </source>
</evidence>
<keyword evidence="2" id="KW-0472">Membrane</keyword>
<evidence type="ECO:0000313" key="4">
    <source>
        <dbReference type="Proteomes" id="UP000605992"/>
    </source>
</evidence>
<dbReference type="AlphaFoldDB" id="A0A8J3V273"/>
<gene>
    <name evidence="3" type="ORF">Pth03_10680</name>
</gene>
<organism evidence="3 4">
    <name type="scientific">Planotetraspora thailandica</name>
    <dbReference type="NCBI Taxonomy" id="487172"/>
    <lineage>
        <taxon>Bacteria</taxon>
        <taxon>Bacillati</taxon>
        <taxon>Actinomycetota</taxon>
        <taxon>Actinomycetes</taxon>
        <taxon>Streptosporangiales</taxon>
        <taxon>Streptosporangiaceae</taxon>
        <taxon>Planotetraspora</taxon>
    </lineage>
</organism>
<comment type="caution">
    <text evidence="3">The sequence shown here is derived from an EMBL/GenBank/DDBJ whole genome shotgun (WGS) entry which is preliminary data.</text>
</comment>